<dbReference type="GeneID" id="96866590"/>
<dbReference type="Gene3D" id="2.40.100.10">
    <property type="entry name" value="Cyclophilin-like"/>
    <property type="match status" value="1"/>
</dbReference>
<dbReference type="Pfam" id="PF19200">
    <property type="entry name" value="MupG_N"/>
    <property type="match status" value="1"/>
</dbReference>
<dbReference type="InterPro" id="IPR008589">
    <property type="entry name" value="MupG"/>
</dbReference>
<feature type="domain" description="6-phospho-N-acetylmuramidase N-terminal" evidence="2">
    <location>
        <begin position="4"/>
        <end position="238"/>
    </location>
</feature>
<dbReference type="Pfam" id="PF05913">
    <property type="entry name" value="MupG_C"/>
    <property type="match status" value="1"/>
</dbReference>
<organism evidence="3 4">
    <name type="scientific">Malacoplasma iowae 695</name>
    <dbReference type="NCBI Taxonomy" id="1048830"/>
    <lineage>
        <taxon>Bacteria</taxon>
        <taxon>Bacillati</taxon>
        <taxon>Mycoplasmatota</taxon>
        <taxon>Mycoplasmoidales</taxon>
        <taxon>Mycoplasmoidaceae</taxon>
        <taxon>Malacoplasma</taxon>
    </lineage>
</organism>
<dbReference type="OrthoDB" id="5809921at2"/>
<dbReference type="InterPro" id="IPR043894">
    <property type="entry name" value="MupG_C"/>
</dbReference>
<evidence type="ECO:0000259" key="1">
    <source>
        <dbReference type="Pfam" id="PF05913"/>
    </source>
</evidence>
<dbReference type="RefSeq" id="WP_004024590.1">
    <property type="nucleotide sequence ID" value="NZ_AGFP01000005.1"/>
</dbReference>
<dbReference type="SUPFAM" id="SSF51445">
    <property type="entry name" value="(Trans)glycosidases"/>
    <property type="match status" value="1"/>
</dbReference>
<proteinExistence type="predicted"/>
<protein>
    <submittedName>
        <fullName evidence="3">MupG family TIM beta-alpha barrel fold protein</fullName>
    </submittedName>
</protein>
<gene>
    <name evidence="3" type="ORF">EER00_00140</name>
</gene>
<evidence type="ECO:0000313" key="3">
    <source>
        <dbReference type="EMBL" id="QHG89316.1"/>
    </source>
</evidence>
<sequence>MARLGISIYPNLISVDQCINYIDLAYKYGFSRIFTNFLEIENESEMNNFKKVCNYAKSKNFEIIFDVNPSVFETIKKQTSDPLLFFVNLGASGIRMDEEYDGQFEAEFTKNKYGLKLEINASSTTGLLENIIKYNGDLKNVISCHNFYPQRFTGLDRKLFEEKCLYYKSKNIKVAAFVSSQNLNAIGPWPLKEGLPTIEDHRNISLVDQAKDLIATDYVDDIIISNQPATELEMLELSKLSHVGFNFHISLEKDITELEKRTLFDADVDYMGKKVGTQVRQDYSPYMIRCTAPRIKFSNNPIEPKPINKKYFEIGDVLVLNKEFGRYNGEVQIVMKQMPYDSRKNYLGKINKNDIELFKYIKPNKKIKFIEV</sequence>
<dbReference type="InterPro" id="IPR013785">
    <property type="entry name" value="Aldolase_TIM"/>
</dbReference>
<dbReference type="PANTHER" id="PTHR38435">
    <property type="match status" value="1"/>
</dbReference>
<accession>A0A6P1LA60</accession>
<dbReference type="Gene3D" id="3.20.20.70">
    <property type="entry name" value="Aldolase class I"/>
    <property type="match status" value="1"/>
</dbReference>
<dbReference type="KEGG" id="miw:EER00_00140"/>
<name>A0A6P1LA60_MALIO</name>
<reference evidence="4" key="1">
    <citation type="submission" date="2018-11" db="EMBL/GenBank/DDBJ databases">
        <title>The first complete genome sequence of Mycoplasma iowae strain 695.</title>
        <authorList>
            <person name="Ghanem M."/>
            <person name="El-Gazzar M."/>
        </authorList>
    </citation>
    <scope>NUCLEOTIDE SEQUENCE [LARGE SCALE GENOMIC DNA]</scope>
    <source>
        <strain evidence="4">695</strain>
    </source>
</reference>
<dbReference type="InterPro" id="IPR043797">
    <property type="entry name" value="MupG_N"/>
</dbReference>
<dbReference type="AlphaFoldDB" id="A0A6P1LA60"/>
<dbReference type="Proteomes" id="UP000464283">
    <property type="component" value="Chromosome"/>
</dbReference>
<evidence type="ECO:0000313" key="4">
    <source>
        <dbReference type="Proteomes" id="UP000464283"/>
    </source>
</evidence>
<dbReference type="SUPFAM" id="SSF50891">
    <property type="entry name" value="Cyclophilin-like"/>
    <property type="match status" value="1"/>
</dbReference>
<dbReference type="InterPro" id="IPR029000">
    <property type="entry name" value="Cyclophilin-like_dom_sf"/>
</dbReference>
<dbReference type="InterPro" id="IPR017853">
    <property type="entry name" value="GH"/>
</dbReference>
<evidence type="ECO:0000259" key="2">
    <source>
        <dbReference type="Pfam" id="PF19200"/>
    </source>
</evidence>
<feature type="domain" description="6-phospho-N-acetylmuramidase C-terminal" evidence="1">
    <location>
        <begin position="246"/>
        <end position="369"/>
    </location>
</feature>
<dbReference type="EMBL" id="CP033512">
    <property type="protein sequence ID" value="QHG89316.1"/>
    <property type="molecule type" value="Genomic_DNA"/>
</dbReference>
<dbReference type="PANTHER" id="PTHR38435:SF1">
    <property type="entry name" value="DUF871 DOMAIN-CONTAINING PROTEIN"/>
    <property type="match status" value="1"/>
</dbReference>